<organism evidence="1 2">
    <name type="scientific">Primorskyibacter flagellatus</name>
    <dbReference type="NCBI Taxonomy" id="1387277"/>
    <lineage>
        <taxon>Bacteria</taxon>
        <taxon>Pseudomonadati</taxon>
        <taxon>Pseudomonadota</taxon>
        <taxon>Alphaproteobacteria</taxon>
        <taxon>Rhodobacterales</taxon>
        <taxon>Roseobacteraceae</taxon>
        <taxon>Primorskyibacter</taxon>
    </lineage>
</organism>
<accession>A0A917EKD0</accession>
<keyword evidence="2" id="KW-1185">Reference proteome</keyword>
<dbReference type="Proteomes" id="UP000612855">
    <property type="component" value="Unassembled WGS sequence"/>
</dbReference>
<evidence type="ECO:0000313" key="2">
    <source>
        <dbReference type="Proteomes" id="UP000612855"/>
    </source>
</evidence>
<dbReference type="AlphaFoldDB" id="A0A917EKD0"/>
<gene>
    <name evidence="1" type="ORF">GCM10011360_44630</name>
</gene>
<protein>
    <submittedName>
        <fullName evidence="1">Uncharacterized protein</fullName>
    </submittedName>
</protein>
<dbReference type="EMBL" id="BMFJ01000006">
    <property type="protein sequence ID" value="GGE52854.1"/>
    <property type="molecule type" value="Genomic_DNA"/>
</dbReference>
<evidence type="ECO:0000313" key="1">
    <source>
        <dbReference type="EMBL" id="GGE52854.1"/>
    </source>
</evidence>
<proteinExistence type="predicted"/>
<comment type="caution">
    <text evidence="1">The sequence shown here is derived from an EMBL/GenBank/DDBJ whole genome shotgun (WGS) entry which is preliminary data.</text>
</comment>
<reference evidence="2" key="1">
    <citation type="journal article" date="2019" name="Int. J. Syst. Evol. Microbiol.">
        <title>The Global Catalogue of Microorganisms (GCM) 10K type strain sequencing project: providing services to taxonomists for standard genome sequencing and annotation.</title>
        <authorList>
            <consortium name="The Broad Institute Genomics Platform"/>
            <consortium name="The Broad Institute Genome Sequencing Center for Infectious Disease"/>
            <person name="Wu L."/>
            <person name="Ma J."/>
        </authorList>
    </citation>
    <scope>NUCLEOTIDE SEQUENCE [LARGE SCALE GENOMIC DNA]</scope>
    <source>
        <strain evidence="2">CGMCC 1.12664</strain>
    </source>
</reference>
<sequence>MDVEAKGVSGLGDDGRDRALERVEPGILGGHRVQTVEAEGGHEVALTQHHDIVIGASEIRQVLREIAFSREVTSARLMQGSPE</sequence>
<name>A0A917EKD0_9RHOB</name>